<keyword evidence="5" id="KW-0999">Mitochondrion inner membrane</keyword>
<keyword evidence="4 5" id="KW-0472">Membrane</keyword>
<evidence type="ECO:0000256" key="5">
    <source>
        <dbReference type="RuleBase" id="RU363076"/>
    </source>
</evidence>
<dbReference type="OrthoDB" id="10040024at2759"/>
<dbReference type="OMA" id="WYSRDVA"/>
<dbReference type="Proteomes" id="UP000016931">
    <property type="component" value="Unassembled WGS sequence"/>
</dbReference>
<feature type="region of interest" description="Disordered" evidence="6">
    <location>
        <begin position="34"/>
        <end position="73"/>
    </location>
</feature>
<organism evidence="7 8">
    <name type="scientific">Sphaerulina musiva (strain SO2202)</name>
    <name type="common">Poplar stem canker fungus</name>
    <name type="synonym">Septoria musiva</name>
    <dbReference type="NCBI Taxonomy" id="692275"/>
    <lineage>
        <taxon>Eukaryota</taxon>
        <taxon>Fungi</taxon>
        <taxon>Dikarya</taxon>
        <taxon>Ascomycota</taxon>
        <taxon>Pezizomycotina</taxon>
        <taxon>Dothideomycetes</taxon>
        <taxon>Dothideomycetidae</taxon>
        <taxon>Mycosphaerellales</taxon>
        <taxon>Mycosphaerellaceae</taxon>
        <taxon>Sphaerulina</taxon>
    </lineage>
</organism>
<evidence type="ECO:0000256" key="2">
    <source>
        <dbReference type="ARBA" id="ARBA00022692"/>
    </source>
</evidence>
<keyword evidence="2 5" id="KW-0812">Transmembrane</keyword>
<accession>M3C8C0</accession>
<comment type="similarity">
    <text evidence="5">Belongs to the SURF1 family.</text>
</comment>
<dbReference type="GeneID" id="27904999"/>
<keyword evidence="8" id="KW-1185">Reference proteome</keyword>
<evidence type="ECO:0000256" key="3">
    <source>
        <dbReference type="ARBA" id="ARBA00022989"/>
    </source>
</evidence>
<feature type="transmembrane region" description="Helical" evidence="5">
    <location>
        <begin position="303"/>
        <end position="322"/>
    </location>
</feature>
<dbReference type="InterPro" id="IPR045214">
    <property type="entry name" value="Surf1/Surf4"/>
</dbReference>
<dbReference type="Pfam" id="PF02104">
    <property type="entry name" value="SURF1"/>
    <property type="match status" value="1"/>
</dbReference>
<dbReference type="STRING" id="692275.M3C8C0"/>
<dbReference type="PROSITE" id="PS50895">
    <property type="entry name" value="SURF1"/>
    <property type="match status" value="1"/>
</dbReference>
<feature type="compositionally biased region" description="Basic residues" evidence="6">
    <location>
        <begin position="50"/>
        <end position="59"/>
    </location>
</feature>
<proteinExistence type="inferred from homology"/>
<sequence>MDRSRLVWRSLIAATPARTQIRASQWICHRCLHRQTPSRRPTPSQLLRNTRQKGQRRHNSSNAKHDQPGDDPNFVGLADTPPVLIRAGRKHNLYGLAFLATIPITAFILGCWQVQRLSWKTELIARFEDRLIRDPLPLPPRIDPDAIKDFDYRRVYAKGKFDHRREMLIGPRIMDGEDGYLVITPLVRDGDKGNTILVCRGWIPKDKAPQSKRPEGLEDGEVVVKGLLREPWKKNMFTPDNVPEEGVWHFPDVAQMAEWSGSQAVWIEETMKNDLLESYRRMEKGIPIGRPAEVNLRNNHTQYIFTWFSLSLATTIMMWMVVRKRPGGGARAAGRSVRRNG</sequence>
<dbReference type="AlphaFoldDB" id="M3C8C0"/>
<dbReference type="EMBL" id="KB456272">
    <property type="protein sequence ID" value="EMF08140.1"/>
    <property type="molecule type" value="Genomic_DNA"/>
</dbReference>
<comment type="subcellular location">
    <subcellularLocation>
        <location evidence="1">Membrane</location>
    </subcellularLocation>
    <subcellularLocation>
        <location evidence="5">Mitochondrion inner membrane</location>
        <topology evidence="5">Multi-pass membrane protein</topology>
    </subcellularLocation>
</comment>
<dbReference type="CDD" id="cd06662">
    <property type="entry name" value="SURF1"/>
    <property type="match status" value="1"/>
</dbReference>
<dbReference type="PANTHER" id="PTHR23427:SF2">
    <property type="entry name" value="SURFEIT LOCUS PROTEIN 1"/>
    <property type="match status" value="1"/>
</dbReference>
<keyword evidence="5" id="KW-0496">Mitochondrion</keyword>
<evidence type="ECO:0000256" key="4">
    <source>
        <dbReference type="ARBA" id="ARBA00023136"/>
    </source>
</evidence>
<evidence type="ECO:0000313" key="8">
    <source>
        <dbReference type="Proteomes" id="UP000016931"/>
    </source>
</evidence>
<dbReference type="HOGENOM" id="CLU_047737_3_0_1"/>
<protein>
    <recommendedName>
        <fullName evidence="5">SURF1-like protein</fullName>
    </recommendedName>
</protein>
<evidence type="ECO:0000256" key="1">
    <source>
        <dbReference type="ARBA" id="ARBA00004370"/>
    </source>
</evidence>
<reference evidence="7 8" key="1">
    <citation type="journal article" date="2012" name="PLoS Pathog.">
        <title>Diverse lifestyles and strategies of plant pathogenesis encoded in the genomes of eighteen Dothideomycetes fungi.</title>
        <authorList>
            <person name="Ohm R.A."/>
            <person name="Feau N."/>
            <person name="Henrissat B."/>
            <person name="Schoch C.L."/>
            <person name="Horwitz B.A."/>
            <person name="Barry K.W."/>
            <person name="Condon B.J."/>
            <person name="Copeland A.C."/>
            <person name="Dhillon B."/>
            <person name="Glaser F."/>
            <person name="Hesse C.N."/>
            <person name="Kosti I."/>
            <person name="LaButti K."/>
            <person name="Lindquist E.A."/>
            <person name="Lucas S."/>
            <person name="Salamov A.A."/>
            <person name="Bradshaw R.E."/>
            <person name="Ciuffetti L."/>
            <person name="Hamelin R.C."/>
            <person name="Kema G.H.J."/>
            <person name="Lawrence C."/>
            <person name="Scott J.A."/>
            <person name="Spatafora J.W."/>
            <person name="Turgeon B.G."/>
            <person name="de Wit P.J.G.M."/>
            <person name="Zhong S."/>
            <person name="Goodwin S.B."/>
            <person name="Grigoriev I.V."/>
        </authorList>
    </citation>
    <scope>NUCLEOTIDE SEQUENCE [LARGE SCALE GENOMIC DNA]</scope>
    <source>
        <strain evidence="7 8">SO2202</strain>
    </source>
</reference>
<dbReference type="GO" id="GO:0005743">
    <property type="term" value="C:mitochondrial inner membrane"/>
    <property type="evidence" value="ECO:0007669"/>
    <property type="project" value="UniProtKB-SubCell"/>
</dbReference>
<name>M3C8C0_SPHMS</name>
<feature type="transmembrane region" description="Helical" evidence="5">
    <location>
        <begin position="93"/>
        <end position="115"/>
    </location>
</feature>
<dbReference type="RefSeq" id="XP_016756261.1">
    <property type="nucleotide sequence ID" value="XM_016907862.1"/>
</dbReference>
<dbReference type="eggNOG" id="KOG1563">
    <property type="taxonomic scope" value="Eukaryota"/>
</dbReference>
<dbReference type="InterPro" id="IPR002994">
    <property type="entry name" value="Surf1/Shy1"/>
</dbReference>
<evidence type="ECO:0000313" key="7">
    <source>
        <dbReference type="EMBL" id="EMF08140.1"/>
    </source>
</evidence>
<dbReference type="GO" id="GO:0033617">
    <property type="term" value="P:mitochondrial respiratory chain complex IV assembly"/>
    <property type="evidence" value="ECO:0007669"/>
    <property type="project" value="TreeGrafter"/>
</dbReference>
<feature type="compositionally biased region" description="Polar residues" evidence="6">
    <location>
        <begin position="38"/>
        <end position="49"/>
    </location>
</feature>
<comment type="function">
    <text evidence="5">Probably involved in the biogenesis of the COX complex.</text>
</comment>
<gene>
    <name evidence="7" type="ORF">SEPMUDRAFT_159654</name>
</gene>
<evidence type="ECO:0000256" key="6">
    <source>
        <dbReference type="SAM" id="MobiDB-lite"/>
    </source>
</evidence>
<dbReference type="PANTHER" id="PTHR23427">
    <property type="entry name" value="SURFEIT LOCUS PROTEIN"/>
    <property type="match status" value="1"/>
</dbReference>
<keyword evidence="3 5" id="KW-1133">Transmembrane helix</keyword>